<evidence type="ECO:0000313" key="2">
    <source>
        <dbReference type="EMBL" id="KAJ4374246.1"/>
    </source>
</evidence>
<dbReference type="Proteomes" id="UP001140560">
    <property type="component" value="Unassembled WGS sequence"/>
</dbReference>
<comment type="caution">
    <text evidence="2">The sequence shown here is derived from an EMBL/GenBank/DDBJ whole genome shotgun (WGS) entry which is preliminary data.</text>
</comment>
<gene>
    <name evidence="2" type="ORF">N0V83_002987</name>
</gene>
<name>A0A9W8YD54_9PLEO</name>
<dbReference type="AlphaFoldDB" id="A0A9W8YD54"/>
<dbReference type="Gene3D" id="2.130.10.10">
    <property type="entry name" value="YVTN repeat-like/Quinoprotein amine dehydrogenase"/>
    <property type="match status" value="1"/>
</dbReference>
<evidence type="ECO:0008006" key="4">
    <source>
        <dbReference type="Google" id="ProtNLM"/>
    </source>
</evidence>
<dbReference type="GO" id="GO:0017057">
    <property type="term" value="F:6-phosphogluconolactonase activity"/>
    <property type="evidence" value="ECO:0007669"/>
    <property type="project" value="TreeGrafter"/>
</dbReference>
<accession>A0A9W8YD54</accession>
<dbReference type="InterPro" id="IPR019405">
    <property type="entry name" value="Lactonase_7-beta_prop"/>
</dbReference>
<dbReference type="InterPro" id="IPR011045">
    <property type="entry name" value="N2O_reductase_N"/>
</dbReference>
<protein>
    <recommendedName>
        <fullName evidence="4">6-phosphogluconolactonase</fullName>
    </recommendedName>
</protein>
<evidence type="ECO:0000256" key="1">
    <source>
        <dbReference type="ARBA" id="ARBA00005564"/>
    </source>
</evidence>
<organism evidence="2 3">
    <name type="scientific">Neocucurbitaria cava</name>
    <dbReference type="NCBI Taxonomy" id="798079"/>
    <lineage>
        <taxon>Eukaryota</taxon>
        <taxon>Fungi</taxon>
        <taxon>Dikarya</taxon>
        <taxon>Ascomycota</taxon>
        <taxon>Pezizomycotina</taxon>
        <taxon>Dothideomycetes</taxon>
        <taxon>Pleosporomycetidae</taxon>
        <taxon>Pleosporales</taxon>
        <taxon>Pleosporineae</taxon>
        <taxon>Cucurbitariaceae</taxon>
        <taxon>Neocucurbitaria</taxon>
    </lineage>
</organism>
<proteinExistence type="inferred from homology"/>
<comment type="similarity">
    <text evidence="1">Belongs to the cycloisomerase 2 family.</text>
</comment>
<sequence>MANFTFNTTSHIHQAVLDPTGHYIVFPDLGADLVHVYSIDPATGLLTEHTPLKSESGYGPRHAAFWSSGDANSIYMSVIHELSNKIVSFKVDYLESGGLAFCKIDEVSTYGDHETPVGAKAAEILVSPDKNYLVVSNRNASIFEAPNPEPNNCTALPSDSLATFKLSPTGKLSFVQLAPSGGTFPRHFSMNHNGSLIAVANQNSLNVNIYSRDVETGKIGDLVASASNLGPGGLTYVQWLQQ</sequence>
<keyword evidence="3" id="KW-1185">Reference proteome</keyword>
<reference evidence="2" key="1">
    <citation type="submission" date="2022-10" db="EMBL/GenBank/DDBJ databases">
        <title>Tapping the CABI collections for fungal endophytes: first genome assemblies for Collariella, Neodidymelliopsis, Ascochyta clinopodiicola, Didymella pomorum, Didymosphaeria variabile, Neocosmospora piperis and Neocucurbitaria cava.</title>
        <authorList>
            <person name="Hill R."/>
        </authorList>
    </citation>
    <scope>NUCLEOTIDE SEQUENCE</scope>
    <source>
        <strain evidence="2">IMI 356814</strain>
    </source>
</reference>
<dbReference type="Pfam" id="PF10282">
    <property type="entry name" value="Lactonase"/>
    <property type="match status" value="1"/>
</dbReference>
<dbReference type="OrthoDB" id="9972196at2759"/>
<dbReference type="SUPFAM" id="SSF50974">
    <property type="entry name" value="Nitrous oxide reductase, N-terminal domain"/>
    <property type="match status" value="1"/>
</dbReference>
<dbReference type="InterPro" id="IPR015943">
    <property type="entry name" value="WD40/YVTN_repeat-like_dom_sf"/>
</dbReference>
<dbReference type="PANTHER" id="PTHR30344">
    <property type="entry name" value="6-PHOSPHOGLUCONOLACTONASE-RELATED"/>
    <property type="match status" value="1"/>
</dbReference>
<evidence type="ECO:0000313" key="3">
    <source>
        <dbReference type="Proteomes" id="UP001140560"/>
    </source>
</evidence>
<dbReference type="PANTHER" id="PTHR30344:SF1">
    <property type="entry name" value="6-PHOSPHOGLUCONOLACTONASE"/>
    <property type="match status" value="1"/>
</dbReference>
<dbReference type="EMBL" id="JAPEUY010000004">
    <property type="protein sequence ID" value="KAJ4374246.1"/>
    <property type="molecule type" value="Genomic_DNA"/>
</dbReference>
<dbReference type="InterPro" id="IPR050282">
    <property type="entry name" value="Cycloisomerase_2"/>
</dbReference>